<dbReference type="Proteomes" id="UP001501115">
    <property type="component" value="Unassembled WGS sequence"/>
</dbReference>
<name>A0ABP8GT40_9ACTN</name>
<keyword evidence="2" id="KW-1185">Reference proteome</keyword>
<proteinExistence type="predicted"/>
<gene>
    <name evidence="1" type="ORF">GCM10023086_58710</name>
</gene>
<reference evidence="2" key="1">
    <citation type="journal article" date="2019" name="Int. J. Syst. Evol. Microbiol.">
        <title>The Global Catalogue of Microorganisms (GCM) 10K type strain sequencing project: providing services to taxonomists for standard genome sequencing and annotation.</title>
        <authorList>
            <consortium name="The Broad Institute Genomics Platform"/>
            <consortium name="The Broad Institute Genome Sequencing Center for Infectious Disease"/>
            <person name="Wu L."/>
            <person name="Ma J."/>
        </authorList>
    </citation>
    <scope>NUCLEOTIDE SEQUENCE [LARGE SCALE GENOMIC DNA]</scope>
    <source>
        <strain evidence="2">JCM 31290</strain>
    </source>
</reference>
<protein>
    <submittedName>
        <fullName evidence="1">Uncharacterized protein</fullName>
    </submittedName>
</protein>
<comment type="caution">
    <text evidence="1">The sequence shown here is derived from an EMBL/GenBank/DDBJ whole genome shotgun (WGS) entry which is preliminary data.</text>
</comment>
<evidence type="ECO:0000313" key="2">
    <source>
        <dbReference type="Proteomes" id="UP001501115"/>
    </source>
</evidence>
<evidence type="ECO:0000313" key="1">
    <source>
        <dbReference type="EMBL" id="GAA4329538.1"/>
    </source>
</evidence>
<dbReference type="EMBL" id="BAABET010000010">
    <property type="protein sequence ID" value="GAA4329538.1"/>
    <property type="molecule type" value="Genomic_DNA"/>
</dbReference>
<accession>A0ABP8GT40</accession>
<organism evidence="1 2">
    <name type="scientific">Streptomyces venetus</name>
    <dbReference type="NCBI Taxonomy" id="1701086"/>
    <lineage>
        <taxon>Bacteria</taxon>
        <taxon>Bacillati</taxon>
        <taxon>Actinomycetota</taxon>
        <taxon>Actinomycetes</taxon>
        <taxon>Kitasatosporales</taxon>
        <taxon>Streptomycetaceae</taxon>
        <taxon>Streptomyces</taxon>
    </lineage>
</organism>
<sequence length="140" mass="14335">MAALAAGGAERAYGPASWPALIALTLFGALPDYRRVARESRDGEGSIAMLERALGAGPCGARSGYGTATGSVTCRRPAVAEGEGAKTASGPRAGARGPWREELLWRQLPSSLRSLPPLMAILRGLACSATGIRSLSTPAS</sequence>